<sequence length="87" mass="9943">MLKLKLNGIDNIVYLCLTERRSMPSCLMPSQQPNRLDEMGRLCLTDRRSMPLCLMPSQQPNRLDGHGTPVPDRRIAAELTGANIWHR</sequence>
<evidence type="ECO:0000313" key="3">
    <source>
        <dbReference type="Proteomes" id="UP000499080"/>
    </source>
</evidence>
<accession>A0A4Y2UKR9</accession>
<dbReference type="EMBL" id="BGPR01037915">
    <property type="protein sequence ID" value="GBO13643.1"/>
    <property type="molecule type" value="Genomic_DNA"/>
</dbReference>
<protein>
    <submittedName>
        <fullName evidence="2">Uncharacterized protein</fullName>
    </submittedName>
</protein>
<evidence type="ECO:0000313" key="2">
    <source>
        <dbReference type="EMBL" id="GBO13645.1"/>
    </source>
</evidence>
<name>A0A4Y2UKR9_ARAVE</name>
<dbReference type="EMBL" id="BGPR01037916">
    <property type="protein sequence ID" value="GBO13645.1"/>
    <property type="molecule type" value="Genomic_DNA"/>
</dbReference>
<keyword evidence="3" id="KW-1185">Reference proteome</keyword>
<gene>
    <name evidence="1" type="ORF">AVEN_152781_1</name>
    <name evidence="2" type="ORF">AVEN_30870_1</name>
</gene>
<reference evidence="2 3" key="1">
    <citation type="journal article" date="2019" name="Sci. Rep.">
        <title>Orb-weaving spider Araneus ventricosus genome elucidates the spidroin gene catalogue.</title>
        <authorList>
            <person name="Kono N."/>
            <person name="Nakamura H."/>
            <person name="Ohtoshi R."/>
            <person name="Moran D.A.P."/>
            <person name="Shinohara A."/>
            <person name="Yoshida Y."/>
            <person name="Fujiwara M."/>
            <person name="Mori M."/>
            <person name="Tomita M."/>
            <person name="Arakawa K."/>
        </authorList>
    </citation>
    <scope>NUCLEOTIDE SEQUENCE [LARGE SCALE GENOMIC DNA]</scope>
</reference>
<organism evidence="2 3">
    <name type="scientific">Araneus ventricosus</name>
    <name type="common">Orbweaver spider</name>
    <name type="synonym">Epeira ventricosa</name>
    <dbReference type="NCBI Taxonomy" id="182803"/>
    <lineage>
        <taxon>Eukaryota</taxon>
        <taxon>Metazoa</taxon>
        <taxon>Ecdysozoa</taxon>
        <taxon>Arthropoda</taxon>
        <taxon>Chelicerata</taxon>
        <taxon>Arachnida</taxon>
        <taxon>Araneae</taxon>
        <taxon>Araneomorphae</taxon>
        <taxon>Entelegynae</taxon>
        <taxon>Araneoidea</taxon>
        <taxon>Araneidae</taxon>
        <taxon>Araneus</taxon>
    </lineage>
</organism>
<feature type="non-terminal residue" evidence="2">
    <location>
        <position position="87"/>
    </location>
</feature>
<proteinExistence type="predicted"/>
<evidence type="ECO:0000313" key="1">
    <source>
        <dbReference type="EMBL" id="GBO13643.1"/>
    </source>
</evidence>
<comment type="caution">
    <text evidence="2">The sequence shown here is derived from an EMBL/GenBank/DDBJ whole genome shotgun (WGS) entry which is preliminary data.</text>
</comment>
<dbReference type="Proteomes" id="UP000499080">
    <property type="component" value="Unassembled WGS sequence"/>
</dbReference>
<dbReference type="AlphaFoldDB" id="A0A4Y2UKR9"/>